<feature type="transmembrane region" description="Helical" evidence="1">
    <location>
        <begin position="100"/>
        <end position="117"/>
    </location>
</feature>
<name>A0A8J4ENE3_9ACTN</name>
<keyword evidence="1" id="KW-0812">Transmembrane</keyword>
<evidence type="ECO:0000256" key="1">
    <source>
        <dbReference type="SAM" id="Phobius"/>
    </source>
</evidence>
<dbReference type="Proteomes" id="UP000614996">
    <property type="component" value="Unassembled WGS sequence"/>
</dbReference>
<dbReference type="EMBL" id="BOPO01000106">
    <property type="protein sequence ID" value="GIL29723.1"/>
    <property type="molecule type" value="Genomic_DNA"/>
</dbReference>
<reference evidence="3" key="1">
    <citation type="journal article" date="2021" name="Int. J. Syst. Evol. Microbiol.">
        <title>Actinocatenispora comari sp. nov., an endophytic actinomycete isolated from aerial parts of Comarum salesowianum.</title>
        <authorList>
            <person name="Oyunbileg N."/>
            <person name="Iizaka Y."/>
            <person name="Hamada M."/>
            <person name="Davaapurev B.O."/>
            <person name="Fukumoto A."/>
            <person name="Tsetseg B."/>
            <person name="Kato F."/>
            <person name="Tamura T."/>
            <person name="Batkhuu J."/>
            <person name="Anzai Y."/>
        </authorList>
    </citation>
    <scope>NUCLEOTIDE SEQUENCE [LARGE SCALE GENOMIC DNA]</scope>
    <source>
        <strain evidence="3">NUM-2625</strain>
    </source>
</reference>
<feature type="transmembrane region" description="Helical" evidence="1">
    <location>
        <begin position="75"/>
        <end position="94"/>
    </location>
</feature>
<accession>A0A8J4ENE3</accession>
<comment type="caution">
    <text evidence="2">The sequence shown here is derived from an EMBL/GenBank/DDBJ whole genome shotgun (WGS) entry which is preliminary data.</text>
</comment>
<keyword evidence="1" id="KW-0472">Membrane</keyword>
<sequence>MPLSVTSRCAPVRPTTPLPRGGMAVWAIGTVAFFAAVGGLPRSWTGVAGGLGSLLVTAVILGAVTVVAGRHPDRWLTAPYVLTVLAAIALDVTLFRHGSVPAVLVGLLPAAGGLWSWSRSRAGRGGGAR</sequence>
<evidence type="ECO:0000313" key="3">
    <source>
        <dbReference type="Proteomes" id="UP000614996"/>
    </source>
</evidence>
<keyword evidence="3" id="KW-1185">Reference proteome</keyword>
<dbReference type="AlphaFoldDB" id="A0A8J4ENE3"/>
<evidence type="ECO:0000313" key="2">
    <source>
        <dbReference type="EMBL" id="GIL29723.1"/>
    </source>
</evidence>
<keyword evidence="1" id="KW-1133">Transmembrane helix</keyword>
<proteinExistence type="predicted"/>
<gene>
    <name evidence="2" type="ORF">NUM_49770</name>
</gene>
<organism evidence="2 3">
    <name type="scientific">Actinocatenispora comari</name>
    <dbReference type="NCBI Taxonomy" id="2807577"/>
    <lineage>
        <taxon>Bacteria</taxon>
        <taxon>Bacillati</taxon>
        <taxon>Actinomycetota</taxon>
        <taxon>Actinomycetes</taxon>
        <taxon>Micromonosporales</taxon>
        <taxon>Micromonosporaceae</taxon>
        <taxon>Actinocatenispora</taxon>
    </lineage>
</organism>
<feature type="transmembrane region" description="Helical" evidence="1">
    <location>
        <begin position="21"/>
        <end position="40"/>
    </location>
</feature>
<feature type="transmembrane region" description="Helical" evidence="1">
    <location>
        <begin position="46"/>
        <end position="68"/>
    </location>
</feature>
<protein>
    <submittedName>
        <fullName evidence="2">Uncharacterized protein</fullName>
    </submittedName>
</protein>